<evidence type="ECO:0000313" key="6">
    <source>
        <dbReference type="EMBL" id="RRW37109.1"/>
    </source>
</evidence>
<dbReference type="PANTHER" id="PTHR40065">
    <property type="entry name" value="RNA-BINDING PROTEIN YHBY"/>
    <property type="match status" value="1"/>
</dbReference>
<dbReference type="InterPro" id="IPR017924">
    <property type="entry name" value="RNA-binding_YhbY"/>
</dbReference>
<keyword evidence="1 2" id="KW-0694">RNA-binding</keyword>
<sequence length="103" mass="11521">MPLTQEQKKQFKSIGHHLKPVLIVADNGLTEGVLAELDRALNDHELIKVQLRLTEREDRQAAIAALCASGRAELVQSIGKVALLYRKNPKPNRNLSNVIRYQG</sequence>
<dbReference type="EMBL" id="UGUW01000004">
    <property type="protein sequence ID" value="SUD58987.1"/>
    <property type="molecule type" value="Genomic_DNA"/>
</dbReference>
<name>A0A061CUB6_ECTOL</name>
<protein>
    <submittedName>
        <fullName evidence="7">RNA-binding, CRM domain-containing protein</fullName>
    </submittedName>
    <submittedName>
        <fullName evidence="4">Ribosome assembly RNA-binding protein YhbY</fullName>
    </submittedName>
</protein>
<evidence type="ECO:0000256" key="1">
    <source>
        <dbReference type="ARBA" id="ARBA00022884"/>
    </source>
</evidence>
<dbReference type="PROSITE" id="PS51295">
    <property type="entry name" value="CRM"/>
    <property type="match status" value="1"/>
</dbReference>
<dbReference type="Proteomes" id="UP000255303">
    <property type="component" value="Unassembled WGS sequence"/>
</dbReference>
<dbReference type="InterPro" id="IPR001890">
    <property type="entry name" value="RNA-binding_CRM"/>
</dbReference>
<dbReference type="EMBL" id="RHRS01000020">
    <property type="protein sequence ID" value="RRW37109.1"/>
    <property type="molecule type" value="Genomic_DNA"/>
</dbReference>
<accession>A0A061CUB6</accession>
<evidence type="ECO:0000313" key="10">
    <source>
        <dbReference type="Proteomes" id="UP000255303"/>
    </source>
</evidence>
<proteinExistence type="predicted"/>
<reference evidence="9 10" key="1">
    <citation type="submission" date="2018-06" db="EMBL/GenBank/DDBJ databases">
        <authorList>
            <consortium name="Pathogen Informatics"/>
            <person name="Doyle S."/>
        </authorList>
    </citation>
    <scope>NUCLEOTIDE SEQUENCE [LARGE SCALE GENOMIC DNA]</scope>
    <source>
        <strain evidence="7 10">NCTC10692</strain>
        <strain evidence="8 9">NCTC10860</strain>
    </source>
</reference>
<evidence type="ECO:0000313" key="4">
    <source>
        <dbReference type="EMBL" id="MDH0567216.1"/>
    </source>
</evidence>
<dbReference type="NCBIfam" id="TIGR00253">
    <property type="entry name" value="RNA_bind_YhbY"/>
    <property type="match status" value="1"/>
</dbReference>
<organism evidence="7 10">
    <name type="scientific">Ectopseudomonas oleovorans</name>
    <name type="common">Pseudomonas oleovorans</name>
    <dbReference type="NCBI Taxonomy" id="301"/>
    <lineage>
        <taxon>Bacteria</taxon>
        <taxon>Pseudomonadati</taxon>
        <taxon>Pseudomonadota</taxon>
        <taxon>Gammaproteobacteria</taxon>
        <taxon>Pseudomonadales</taxon>
        <taxon>Pseudomonadaceae</taxon>
        <taxon>Ectopseudomonas</taxon>
    </lineage>
</organism>
<dbReference type="GO" id="GO:0003723">
    <property type="term" value="F:RNA binding"/>
    <property type="evidence" value="ECO:0007669"/>
    <property type="project" value="UniProtKB-UniRule"/>
</dbReference>
<dbReference type="PANTHER" id="PTHR40065:SF3">
    <property type="entry name" value="RNA-BINDING PROTEIN YHBY"/>
    <property type="match status" value="1"/>
</dbReference>
<dbReference type="SMART" id="SM01103">
    <property type="entry name" value="CRS1_YhbY"/>
    <property type="match status" value="1"/>
</dbReference>
<dbReference type="EMBL" id="JAOCJE010000001">
    <property type="protein sequence ID" value="MDH1338315.1"/>
    <property type="molecule type" value="Genomic_DNA"/>
</dbReference>
<feature type="domain" description="CRM" evidence="3">
    <location>
        <begin position="1"/>
        <end position="97"/>
    </location>
</feature>
<dbReference type="EMBL" id="UGUV01000002">
    <property type="protein sequence ID" value="SUD50286.1"/>
    <property type="molecule type" value="Genomic_DNA"/>
</dbReference>
<dbReference type="InterPro" id="IPR035920">
    <property type="entry name" value="YhbY-like_sf"/>
</dbReference>
<dbReference type="Proteomes" id="UP001159292">
    <property type="component" value="Unassembled WGS sequence"/>
</dbReference>
<reference evidence="6 11" key="2">
    <citation type="submission" date="2018-10" db="EMBL/GenBank/DDBJ databases">
        <title>Transmission dynamics of multidrug resistant bacteria on intensive care unit surfaces.</title>
        <authorList>
            <person name="D'Souza A.W."/>
            <person name="Potter R.F."/>
            <person name="Wallace M."/>
            <person name="Shupe A."/>
            <person name="Patel S."/>
            <person name="Sun S."/>
            <person name="Gul D."/>
            <person name="Kwon J.H."/>
            <person name="Andleeb S."/>
            <person name="Burnham C.-A.D."/>
            <person name="Dantas G."/>
        </authorList>
    </citation>
    <scope>NUCLEOTIDE SEQUENCE [LARGE SCALE GENOMIC DNA]</scope>
    <source>
        <strain evidence="6 11">PO_271</strain>
    </source>
</reference>
<gene>
    <name evidence="4" type="primary">yhbY</name>
    <name evidence="6" type="ORF">EGJ44_09910</name>
    <name evidence="5" type="ORF">N5J11_03395</name>
    <name evidence="4" type="ORF">N7671_08115</name>
    <name evidence="7" type="ORF">NCTC10692_00689</name>
    <name evidence="8" type="ORF">NCTC10860_01245</name>
</gene>
<accession>A0A379JPL1</accession>
<dbReference type="RefSeq" id="WP_004424422.1">
    <property type="nucleotide sequence ID" value="NZ_CAJQNA010000087.1"/>
</dbReference>
<evidence type="ECO:0000313" key="7">
    <source>
        <dbReference type="EMBL" id="SUD50286.1"/>
    </source>
</evidence>
<evidence type="ECO:0000313" key="8">
    <source>
        <dbReference type="EMBL" id="SUD58987.1"/>
    </source>
</evidence>
<dbReference type="Proteomes" id="UP000272833">
    <property type="component" value="Unassembled WGS sequence"/>
</dbReference>
<dbReference type="AlphaFoldDB" id="A0A061CUB6"/>
<dbReference type="Proteomes" id="UP000254084">
    <property type="component" value="Unassembled WGS sequence"/>
</dbReference>
<evidence type="ECO:0000256" key="2">
    <source>
        <dbReference type="PROSITE-ProRule" id="PRU00626"/>
    </source>
</evidence>
<evidence type="ECO:0000313" key="9">
    <source>
        <dbReference type="Proteomes" id="UP000254084"/>
    </source>
</evidence>
<dbReference type="Pfam" id="PF01985">
    <property type="entry name" value="CRS1_YhbY"/>
    <property type="match status" value="1"/>
</dbReference>
<dbReference type="InterPro" id="IPR051925">
    <property type="entry name" value="RNA-binding_domain"/>
</dbReference>
<evidence type="ECO:0000259" key="3">
    <source>
        <dbReference type="PROSITE" id="PS51295"/>
    </source>
</evidence>
<reference evidence="4" key="3">
    <citation type="submission" date="2022-09" db="EMBL/GenBank/DDBJ databases">
        <title>Intensive care unit water sources are persistently colonized with multi-drug resistant bacteria and are the site of extensive horizontal gene transfer of antibiotic resistance genes.</title>
        <authorList>
            <person name="Diorio-Toth L."/>
        </authorList>
    </citation>
    <scope>NUCLEOTIDE SEQUENCE</scope>
    <source>
        <strain evidence="5">GD03704</strain>
        <strain evidence="4">GD04000</strain>
    </source>
</reference>
<dbReference type="SUPFAM" id="SSF75471">
    <property type="entry name" value="YhbY-like"/>
    <property type="match status" value="1"/>
</dbReference>
<dbReference type="EMBL" id="JAOEET010000015">
    <property type="protein sequence ID" value="MDH0567216.1"/>
    <property type="molecule type" value="Genomic_DNA"/>
</dbReference>
<dbReference type="GeneID" id="300417629"/>
<evidence type="ECO:0000313" key="11">
    <source>
        <dbReference type="Proteomes" id="UP000272833"/>
    </source>
</evidence>
<dbReference type="Proteomes" id="UP001161697">
    <property type="component" value="Unassembled WGS sequence"/>
</dbReference>
<dbReference type="Gene3D" id="3.30.110.60">
    <property type="entry name" value="YhbY-like"/>
    <property type="match status" value="1"/>
</dbReference>
<evidence type="ECO:0000313" key="5">
    <source>
        <dbReference type="EMBL" id="MDH1338315.1"/>
    </source>
</evidence>